<dbReference type="EMBL" id="MHPP01000008">
    <property type="protein sequence ID" value="OGZ84923.1"/>
    <property type="molecule type" value="Genomic_DNA"/>
</dbReference>
<sequence>MGKKAVKVAAETLKGKSITLIFHSPLKRTKMSAEIVGKILKIAPKPDKRLRELQFGIFNNKGLDGMWNAFKTEEERINKGSEGGESYKEILDRMMDFLKETDEKYKGRNILIVSHECPLFLLQGKVMGFMIRETIEQFPTEKRIHKAEIRELNPYTKGEEDDDLLRRIKISQKEFKEGKGKILRSLEDLM</sequence>
<name>A0A1G2JDA2_9BACT</name>
<comment type="caution">
    <text evidence="1">The sequence shown here is derived from an EMBL/GenBank/DDBJ whole genome shotgun (WGS) entry which is preliminary data.</text>
</comment>
<evidence type="ECO:0000313" key="1">
    <source>
        <dbReference type="EMBL" id="OGZ84923.1"/>
    </source>
</evidence>
<dbReference type="Gene3D" id="3.40.50.1240">
    <property type="entry name" value="Phosphoglycerate mutase-like"/>
    <property type="match status" value="1"/>
</dbReference>
<dbReference type="SUPFAM" id="SSF53254">
    <property type="entry name" value="Phosphoglycerate mutase-like"/>
    <property type="match status" value="1"/>
</dbReference>
<dbReference type="CDD" id="cd07067">
    <property type="entry name" value="HP_PGM_like"/>
    <property type="match status" value="1"/>
</dbReference>
<proteinExistence type="predicted"/>
<dbReference type="Proteomes" id="UP000177751">
    <property type="component" value="Unassembled WGS sequence"/>
</dbReference>
<reference evidence="1 2" key="1">
    <citation type="journal article" date="2016" name="Nat. Commun.">
        <title>Thousands of microbial genomes shed light on interconnected biogeochemical processes in an aquifer system.</title>
        <authorList>
            <person name="Anantharaman K."/>
            <person name="Brown C.T."/>
            <person name="Hug L.A."/>
            <person name="Sharon I."/>
            <person name="Castelle C.J."/>
            <person name="Probst A.J."/>
            <person name="Thomas B.C."/>
            <person name="Singh A."/>
            <person name="Wilkins M.J."/>
            <person name="Karaoz U."/>
            <person name="Brodie E.L."/>
            <person name="Williams K.H."/>
            <person name="Hubbard S.S."/>
            <person name="Banfield J.F."/>
        </authorList>
    </citation>
    <scope>NUCLEOTIDE SEQUENCE [LARGE SCALE GENOMIC DNA]</scope>
</reference>
<gene>
    <name evidence="1" type="ORF">A2401_03770</name>
</gene>
<dbReference type="PANTHER" id="PTHR47821:SF2">
    <property type="entry name" value="PHOSPHOGLYCERATE MUTASE FAMILY PROTEIN"/>
    <property type="match status" value="1"/>
</dbReference>
<protein>
    <recommendedName>
        <fullName evidence="3">Phosphoglycerate mutase</fullName>
    </recommendedName>
</protein>
<dbReference type="AlphaFoldDB" id="A0A1G2JDA2"/>
<accession>A0A1G2JDA2</accession>
<organism evidence="1 2">
    <name type="scientific">Candidatus Staskawiczbacteria bacterium RIFOXYC1_FULL_38_18</name>
    <dbReference type="NCBI Taxonomy" id="1802229"/>
    <lineage>
        <taxon>Bacteria</taxon>
        <taxon>Candidatus Staskawicziibacteriota</taxon>
    </lineage>
</organism>
<dbReference type="Pfam" id="PF00300">
    <property type="entry name" value="His_Phos_1"/>
    <property type="match status" value="1"/>
</dbReference>
<dbReference type="STRING" id="1802229.A2401_03770"/>
<dbReference type="InterPro" id="IPR013078">
    <property type="entry name" value="His_Pase_superF_clade-1"/>
</dbReference>
<evidence type="ECO:0000313" key="2">
    <source>
        <dbReference type="Proteomes" id="UP000177751"/>
    </source>
</evidence>
<dbReference type="InterPro" id="IPR029033">
    <property type="entry name" value="His_PPase_superfam"/>
</dbReference>
<dbReference type="PANTHER" id="PTHR47821">
    <property type="entry name" value="PHOSPHOGLYCERATE MUTASE FAMILY PROTEIN"/>
    <property type="match status" value="1"/>
</dbReference>
<evidence type="ECO:0008006" key="3">
    <source>
        <dbReference type="Google" id="ProtNLM"/>
    </source>
</evidence>